<feature type="signal peptide" evidence="2">
    <location>
        <begin position="1"/>
        <end position="21"/>
    </location>
</feature>
<dbReference type="EMBL" id="MH050641">
    <property type="protein sequence ID" value="QJX59135.1"/>
    <property type="molecule type" value="mRNA"/>
</dbReference>
<accession>A0A6M6CFQ9</accession>
<sequence length="147" mass="16649">MKPCLLSVLFLCHALINGNMCEDSSTYTTIYDGIDLDEILANERLLARYVNCLLDAGPCSPDGKELKNNLPDAIQNDCKKCTTKQREGADRVMNYIIDHNPDDWAKLEEKYNSDGSYRKNYLENKESEKTSAGNKSKQEETSKEKSI</sequence>
<dbReference type="Gene3D" id="1.10.2080.10">
    <property type="entry name" value="Insect odorant-binding protein A10/Ejaculatory bulb-specific protein 3"/>
    <property type="match status" value="1"/>
</dbReference>
<feature type="region of interest" description="Disordered" evidence="1">
    <location>
        <begin position="116"/>
        <end position="147"/>
    </location>
</feature>
<dbReference type="Pfam" id="PF03392">
    <property type="entry name" value="OS-D"/>
    <property type="match status" value="1"/>
</dbReference>
<dbReference type="PANTHER" id="PTHR11257">
    <property type="entry name" value="CHEMOSENSORY PROTEIN-RELATED"/>
    <property type="match status" value="1"/>
</dbReference>
<keyword evidence="2" id="KW-0732">Signal</keyword>
<protein>
    <submittedName>
        <fullName evidence="3">Chemosensory protein</fullName>
    </submittedName>
</protein>
<dbReference type="PANTHER" id="PTHR11257:SF12">
    <property type="entry name" value="EJACULATORY BULB-SPECIFIC PROTEIN 3-RELATED"/>
    <property type="match status" value="1"/>
</dbReference>
<feature type="chain" id="PRO_5026651138" evidence="2">
    <location>
        <begin position="22"/>
        <end position="147"/>
    </location>
</feature>
<dbReference type="SUPFAM" id="SSF100910">
    <property type="entry name" value="Chemosensory protein Csp2"/>
    <property type="match status" value="1"/>
</dbReference>
<name>A0A6M6CFQ9_DIOAB</name>
<dbReference type="InterPro" id="IPR005055">
    <property type="entry name" value="A10/PebIII"/>
</dbReference>
<dbReference type="InterPro" id="IPR036682">
    <property type="entry name" value="OS_D_A10/PebIII_sf"/>
</dbReference>
<proteinExistence type="evidence at transcript level"/>
<evidence type="ECO:0000256" key="2">
    <source>
        <dbReference type="SAM" id="SignalP"/>
    </source>
</evidence>
<feature type="compositionally biased region" description="Basic and acidic residues" evidence="1">
    <location>
        <begin position="116"/>
        <end position="129"/>
    </location>
</feature>
<reference evidence="3" key="1">
    <citation type="submission" date="2018-03" db="EMBL/GenBank/DDBJ databases">
        <authorList>
            <person name="Xing Y."/>
        </authorList>
    </citation>
    <scope>NUCLEOTIDE SEQUENCE</scope>
    <source>
        <tissue evidence="3">Antenna</tissue>
    </source>
</reference>
<feature type="compositionally biased region" description="Basic and acidic residues" evidence="1">
    <location>
        <begin position="136"/>
        <end position="147"/>
    </location>
</feature>
<evidence type="ECO:0000313" key="3">
    <source>
        <dbReference type="EMBL" id="QJX59135.1"/>
    </source>
</evidence>
<organism evidence="3">
    <name type="scientific">Dioryctria abietella</name>
    <name type="common">Spruce coneworm moth</name>
    <name type="synonym">Tinea abietella</name>
    <dbReference type="NCBI Taxonomy" id="305662"/>
    <lineage>
        <taxon>Eukaryota</taxon>
        <taxon>Metazoa</taxon>
        <taxon>Ecdysozoa</taxon>
        <taxon>Arthropoda</taxon>
        <taxon>Hexapoda</taxon>
        <taxon>Insecta</taxon>
        <taxon>Pterygota</taxon>
        <taxon>Neoptera</taxon>
        <taxon>Endopterygota</taxon>
        <taxon>Lepidoptera</taxon>
        <taxon>Glossata</taxon>
        <taxon>Ditrysia</taxon>
        <taxon>Pyraloidea</taxon>
        <taxon>Pyralidae</taxon>
        <taxon>Phycitinae</taxon>
        <taxon>Dioryctria</taxon>
    </lineage>
</organism>
<evidence type="ECO:0000256" key="1">
    <source>
        <dbReference type="SAM" id="MobiDB-lite"/>
    </source>
</evidence>
<dbReference type="AlphaFoldDB" id="A0A6M6CFQ9"/>